<evidence type="ECO:0008006" key="4">
    <source>
        <dbReference type="Google" id="ProtNLM"/>
    </source>
</evidence>
<feature type="transmembrane region" description="Helical" evidence="1">
    <location>
        <begin position="156"/>
        <end position="177"/>
    </location>
</feature>
<dbReference type="RefSeq" id="WP_104738674.1">
    <property type="nucleotide sequence ID" value="NZ_BMHR01000010.1"/>
</dbReference>
<dbReference type="Proteomes" id="UP000243451">
    <property type="component" value="Unassembled WGS sequence"/>
</dbReference>
<keyword evidence="1" id="KW-0812">Transmembrane</keyword>
<name>A0A2P4EUE4_9GAMM</name>
<comment type="caution">
    <text evidence="2">The sequence shown here is derived from an EMBL/GenBank/DDBJ whole genome shotgun (WGS) entry which is preliminary data.</text>
</comment>
<gene>
    <name evidence="2" type="ORF">C1949_11860</name>
</gene>
<keyword evidence="1" id="KW-0472">Membrane</keyword>
<keyword evidence="3" id="KW-1185">Reference proteome</keyword>
<evidence type="ECO:0000313" key="2">
    <source>
        <dbReference type="EMBL" id="POB03052.1"/>
    </source>
</evidence>
<dbReference type="AlphaFoldDB" id="A0A2P4EUE4"/>
<sequence>MLKTSKHTQLVVGALLLALMIMTRGSHFPQLNLPSASWAVFFLVGVLLRPVWAYPLFFAAAVAVDVLTVGWANVGHHCMTIAYWALLPGYAALWFGGRLYAGWHREQASSLLVLVPTMMVSALVCQVFTSGGFYWFSGRYAEPTFVGMIERLAHYYPSYLSTMAAYVAVAVVLYVGARSAAALFGNASQRA</sequence>
<feature type="transmembrane region" description="Helical" evidence="1">
    <location>
        <begin position="57"/>
        <end position="75"/>
    </location>
</feature>
<dbReference type="OrthoDB" id="9787530at2"/>
<dbReference type="EMBL" id="PPSK01000010">
    <property type="protein sequence ID" value="POB03052.1"/>
    <property type="molecule type" value="Genomic_DNA"/>
</dbReference>
<accession>A0A2P4EUE4</accession>
<evidence type="ECO:0000256" key="1">
    <source>
        <dbReference type="SAM" id="Phobius"/>
    </source>
</evidence>
<feature type="transmembrane region" description="Helical" evidence="1">
    <location>
        <begin position="81"/>
        <end position="101"/>
    </location>
</feature>
<proteinExistence type="predicted"/>
<organism evidence="2 3">
    <name type="scientific">Halopseudomonas oceani</name>
    <dbReference type="NCBI Taxonomy" id="1708783"/>
    <lineage>
        <taxon>Bacteria</taxon>
        <taxon>Pseudomonadati</taxon>
        <taxon>Pseudomonadota</taxon>
        <taxon>Gammaproteobacteria</taxon>
        <taxon>Pseudomonadales</taxon>
        <taxon>Pseudomonadaceae</taxon>
        <taxon>Halopseudomonas</taxon>
    </lineage>
</organism>
<reference evidence="2 3" key="1">
    <citation type="submission" date="2018-01" db="EMBL/GenBank/DDBJ databases">
        <title>Draft genome of the type strain Pseudomonas oceani DSM 100277 isolated from the deep water in Okinawa trough, northwestern Pacific Ocean.</title>
        <authorList>
            <person name="Gomila M."/>
            <person name="Mulet M."/>
            <person name="Garcia-Valdes E."/>
            <person name="Lalucat J."/>
        </authorList>
    </citation>
    <scope>NUCLEOTIDE SEQUENCE [LARGE SCALE GENOMIC DNA]</scope>
    <source>
        <strain evidence="2 3">DSM 100277</strain>
    </source>
</reference>
<protein>
    <recommendedName>
        <fullName evidence="4">Cobalamin ABC transporter</fullName>
    </recommendedName>
</protein>
<keyword evidence="1" id="KW-1133">Transmembrane helix</keyword>
<feature type="transmembrane region" description="Helical" evidence="1">
    <location>
        <begin position="113"/>
        <end position="136"/>
    </location>
</feature>
<evidence type="ECO:0000313" key="3">
    <source>
        <dbReference type="Proteomes" id="UP000243451"/>
    </source>
</evidence>